<dbReference type="HOGENOM" id="CLU_763903_0_0_1"/>
<dbReference type="PANTHER" id="PTHR15967:SF0">
    <property type="entry name" value="E2F-ASSOCIATED PHOSPHOPROTEIN"/>
    <property type="match status" value="1"/>
</dbReference>
<dbReference type="PANTHER" id="PTHR15967">
    <property type="entry name" value="E2F-ASSOCIATED PHOSPHOPROTEIN"/>
    <property type="match status" value="1"/>
</dbReference>
<evidence type="ECO:0000313" key="2">
    <source>
        <dbReference type="Proteomes" id="UP000019132"/>
    </source>
</evidence>
<dbReference type="Pfam" id="PF10238">
    <property type="entry name" value="Eapp_C"/>
    <property type="match status" value="1"/>
</dbReference>
<dbReference type="InterPro" id="IPR019370">
    <property type="entry name" value="E2F-assoc_phosphoprotein"/>
</dbReference>
<name>K3WJ10_GLOUD</name>
<protein>
    <recommendedName>
        <fullName evidence="3">E2F-associated phosphoprotein</fullName>
    </recommendedName>
</protein>
<dbReference type="AlphaFoldDB" id="K3WJ10"/>
<dbReference type="Proteomes" id="UP000019132">
    <property type="component" value="Unassembled WGS sequence"/>
</dbReference>
<keyword evidence="2" id="KW-1185">Reference proteome</keyword>
<reference evidence="2" key="2">
    <citation type="submission" date="2010-04" db="EMBL/GenBank/DDBJ databases">
        <authorList>
            <person name="Buell R."/>
            <person name="Hamilton J."/>
            <person name="Hostetler J."/>
        </authorList>
    </citation>
    <scope>NUCLEOTIDE SEQUENCE [LARGE SCALE GENOMIC DNA]</scope>
    <source>
        <strain evidence="2">DAOM:BR144</strain>
    </source>
</reference>
<dbReference type="InParanoid" id="K3WJ10"/>
<organism evidence="1 2">
    <name type="scientific">Globisporangium ultimum (strain ATCC 200006 / CBS 805.95 / DAOM BR144)</name>
    <name type="common">Pythium ultimum</name>
    <dbReference type="NCBI Taxonomy" id="431595"/>
    <lineage>
        <taxon>Eukaryota</taxon>
        <taxon>Sar</taxon>
        <taxon>Stramenopiles</taxon>
        <taxon>Oomycota</taxon>
        <taxon>Peronosporomycetes</taxon>
        <taxon>Pythiales</taxon>
        <taxon>Pythiaceae</taxon>
        <taxon>Globisporangium</taxon>
    </lineage>
</organism>
<reference evidence="1" key="3">
    <citation type="submission" date="2015-02" db="UniProtKB">
        <authorList>
            <consortium name="EnsemblProtists"/>
        </authorList>
    </citation>
    <scope>IDENTIFICATION</scope>
    <source>
        <strain evidence="1">DAOM BR144</strain>
    </source>
</reference>
<dbReference type="GO" id="GO:0005634">
    <property type="term" value="C:nucleus"/>
    <property type="evidence" value="ECO:0007669"/>
    <property type="project" value="TreeGrafter"/>
</dbReference>
<dbReference type="EMBL" id="GL376564">
    <property type="status" value="NOT_ANNOTATED_CDS"/>
    <property type="molecule type" value="Genomic_DNA"/>
</dbReference>
<evidence type="ECO:0008006" key="3">
    <source>
        <dbReference type="Google" id="ProtNLM"/>
    </source>
</evidence>
<evidence type="ECO:0000313" key="1">
    <source>
        <dbReference type="EnsemblProtists" id="PYU1_T004952"/>
    </source>
</evidence>
<dbReference type="STRING" id="431595.K3WJ10"/>
<sequence>MASRQPLRAAMPFGASARDAEDYYDFVPSDDDLSGDEREDAASKIPVSALNEAVASANDVSAMMAADALPLGSATTNRAIFTPFNTASAETKKQSKTDGSVPVPMELVASGAVILTGSGGKQLKVSAESLAQHAARKSQLESALDAIVSSSSSGGGGSGAALLGGAGTMGEAPFRFHRQHDGAGTSDVIMTSASEDLAQNGLQDNGMVKAATASAKSNVHFPDDTNGSPDNDLDPLYDDNMDDADEKWVQQNFREQGTGETDASLCCPCCFLTVCMDCQRHTTYLNQYRSVAAINCRIKKDEILTYTSGTATALALPFQKRLNIAATRTNARGESFSLLSPDEFHPVACSDCGTTVGVYDRNQQYHFFNVLPSNC</sequence>
<dbReference type="OMA" id="PFHKRQN"/>
<dbReference type="EnsemblProtists" id="PYU1_T004952">
    <property type="protein sequence ID" value="PYU1_T004952"/>
    <property type="gene ID" value="PYU1_G004941"/>
</dbReference>
<reference evidence="2" key="1">
    <citation type="journal article" date="2010" name="Genome Biol.">
        <title>Genome sequence of the necrotrophic plant pathogen Pythium ultimum reveals original pathogenicity mechanisms and effector repertoire.</title>
        <authorList>
            <person name="Levesque C.A."/>
            <person name="Brouwer H."/>
            <person name="Cano L."/>
            <person name="Hamilton J.P."/>
            <person name="Holt C."/>
            <person name="Huitema E."/>
            <person name="Raffaele S."/>
            <person name="Robideau G.P."/>
            <person name="Thines M."/>
            <person name="Win J."/>
            <person name="Zerillo M.M."/>
            <person name="Beakes G.W."/>
            <person name="Boore J.L."/>
            <person name="Busam D."/>
            <person name="Dumas B."/>
            <person name="Ferriera S."/>
            <person name="Fuerstenberg S.I."/>
            <person name="Gachon C.M."/>
            <person name="Gaulin E."/>
            <person name="Govers F."/>
            <person name="Grenville-Briggs L."/>
            <person name="Horner N."/>
            <person name="Hostetler J."/>
            <person name="Jiang R.H."/>
            <person name="Johnson J."/>
            <person name="Krajaejun T."/>
            <person name="Lin H."/>
            <person name="Meijer H.J."/>
            <person name="Moore B."/>
            <person name="Morris P."/>
            <person name="Phuntmart V."/>
            <person name="Puiu D."/>
            <person name="Shetty J."/>
            <person name="Stajich J.E."/>
            <person name="Tripathy S."/>
            <person name="Wawra S."/>
            <person name="van West P."/>
            <person name="Whitty B.R."/>
            <person name="Coutinho P.M."/>
            <person name="Henrissat B."/>
            <person name="Martin F."/>
            <person name="Thomas P.D."/>
            <person name="Tyler B.M."/>
            <person name="De Vries R.P."/>
            <person name="Kamoun S."/>
            <person name="Yandell M."/>
            <person name="Tisserat N."/>
            <person name="Buell C.R."/>
        </authorList>
    </citation>
    <scope>NUCLEOTIDE SEQUENCE</scope>
    <source>
        <strain evidence="2">DAOM:BR144</strain>
    </source>
</reference>
<dbReference type="eggNOG" id="KOG3395">
    <property type="taxonomic scope" value="Eukaryota"/>
</dbReference>
<proteinExistence type="predicted"/>
<accession>K3WJ10</accession>
<dbReference type="VEuPathDB" id="FungiDB:PYU1_G004941"/>